<keyword evidence="2" id="KW-0732">Signal</keyword>
<dbReference type="PANTHER" id="PTHR40094">
    <property type="entry name" value="ALPHA-2-MACROGLOBULIN HOMOLOG"/>
    <property type="match status" value="1"/>
</dbReference>
<dbReference type="GO" id="GO:0004866">
    <property type="term" value="F:endopeptidase inhibitor activity"/>
    <property type="evidence" value="ECO:0007669"/>
    <property type="project" value="InterPro"/>
</dbReference>
<dbReference type="InterPro" id="IPR001599">
    <property type="entry name" value="Macroglobln_a2"/>
</dbReference>
<dbReference type="Pfam" id="PF11974">
    <property type="entry name" value="bMG3"/>
    <property type="match status" value="1"/>
</dbReference>
<sequence>MEVTTGASDIFSKTTFGSGKPSMGFIKKGILIGGIFFSFIAGGGATRAEENPIKGHLDEPVFVKMPRKTTVENKRILSLYFRMDKKACEKRYGKRYYSSCRANLRLAGKTIPRGISMVPEIPGEWRWDYDYTIKFTPDSPWVAGQEYKVVFDKSVFPEHLIVDTYAYKFRSNPFRVSPRKMKFFQDPDNPARKVIATHLDFNYPVNKKSLEDRLAFSFVKRGNNKKLSQDDKFPFEIIYSADATQADLTTALPLLPDKEKFLSLVVDTGVEPKGQKRPSIKTFRERVRVPSLENYYQVKSAKVALVKNRKYGTDQVLTLDTNVKAEPEVIAKNLEVYLLPEFHPVAKRDPENKKPYRWQAANEVTDSILKYADPLDVSLIPQSRKYAATHSLKLDTAPGRFLYVKLKGGVKTFGGFVLAEDYMVIAQVPFFPKELSIMQSGGLLALSGEKKISIVARGLDRIKFEVARVLPRFISHLVTQTRGNFDSPYFTNYNFDRQHIADMKTEEISLFRDDDRKAQFTSFDFSSYLERGKKGLFFLKAFGQRGKNLRVRQDNRFILVTDLGFIIKRNADKSREVFVQSIATGKPVSGAQVQVLGNNGKPVFTVLTGDEGRASVPNLSGISRDKLPVAVVVSKDDDLSFMAYNRRDRGLNFSGFPVSGTHFSQTGMKAYLFSDRGIYRPGDLVHFGLIVKPRDWDKDLEGIPLQLDIIDSRGIRIKKETIKLAANGYQEYEFQTRETSPTGRYHAHLYISNDGKRGSLLNSTSVRVEEFLPDRLKIRADFNVPRKKGWVSPKDLKVKVNLKNLYGTPATNRRIKGTLTLSPGAFSFKEFSEYQFFNGLNLKNSQIQESLPDEKSDQNGDAEFALDLKRYGKTSAYLSFRGEGFEAGGGRSVAVDADLLVSPLKFVVGHKTASNLAYLKNDRNHTLEWIAVDSDLNKVSGQKLILSRVRKDYISTLVKRNGKLGYESVPKERILDTRQVEIGADGLKWKLDASHPGDYVLILSDLNGLDVSRVEYSVAGEANLAGRLDTRAELKVKLNKPYYQAGEEIEMNIVAPYTGAGLITIESDRVYAHHWFLTDKTDTLQKIKVPDDFEGNGFVNVTFTRAMGSPEIYMSPLTYAVVPFTANIEKRRVEIDLQVPDKARPGNPLSFKVATDRPSRIVVFAVDEGILQVAQYKTPRPLDYFLKGRALDVDTTQILDLIMPEYSAVRESLNFGGGMSAVGGKHLNPFRRKTDAPVVFWSGILGADRNPQTVTYEVPSYFNGTLRVMAVAVAAGGVGASARKSTVKGDYVISPNVPLFVAPGDTFEVTATLANNLEGSGEQAQVPFSVSLSKHLSLVEPAEKVVSIPEGREGLVRFRVKANEVLGSASIDFVAGGEAHAVRYQSTLSVRPPVPKATLLTSGYFSDGVKTVALKRERYQEFAKTEVSLSALPSGLIQGLIDFLENNVHSCTEQTISRAFPPIALLQNPDYRFDDEKIKNNLKRTVDRLRERQTSEGGFGNWTGNEAPSLFASVYAMDFLTLSREKGFPVPTDLTQRGLVYLKDVVNQSIRSKDDARAKAYGIYILTRNGEVTTNYITHLMSYISSHSKWEWDNDLTMVYLAGAFKLMKQDDLAEDILEKFVFKKEDFWPRYSYYNSLVKYSQYVVLLARHFPDRLKNMDREIIFKIANYIGETLYNSLSSSYAIQALNEYTLAVGNQESVNLLIEQEESAGSFTPLDTTGVSVKRGRVDGEVSSFRFKGSGKHGLFYQVANTGFDKALPEKPIVKGMEITREFQNLKGEVVTKAKLGEELDVVITLHSHENKWIDNIALVDLLPGGFDLVLDKAGEGSTLETEFIDKREDRVVAYVSVQPKEKSFRYRIRPTNKGEYTIPPPYAESMYDLRIQARGLAKKIHVE</sequence>
<accession>A0A7T0BZ27</accession>
<dbReference type="Gene3D" id="2.60.40.1930">
    <property type="match status" value="1"/>
</dbReference>
<feature type="domain" description="Alpha-2-macroglobulin" evidence="4">
    <location>
        <begin position="1238"/>
        <end position="1332"/>
    </location>
</feature>
<dbReference type="Pfam" id="PF00207">
    <property type="entry name" value="A2M"/>
    <property type="match status" value="1"/>
</dbReference>
<dbReference type="Proteomes" id="UP000594688">
    <property type="component" value="Chromosome"/>
</dbReference>
<dbReference type="PANTHER" id="PTHR40094:SF1">
    <property type="entry name" value="UBIQUITIN DOMAIN-CONTAINING PROTEIN"/>
    <property type="match status" value="1"/>
</dbReference>
<organism evidence="5 6">
    <name type="scientific">Candidatus Nitronauta litoralis</name>
    <dbReference type="NCBI Taxonomy" id="2705533"/>
    <lineage>
        <taxon>Bacteria</taxon>
        <taxon>Pseudomonadati</taxon>
        <taxon>Nitrospinota/Tectimicrobiota group</taxon>
        <taxon>Nitrospinota</taxon>
        <taxon>Nitrospinia</taxon>
        <taxon>Nitrospinales</taxon>
        <taxon>Nitrospinaceae</taxon>
        <taxon>Candidatus Nitronauta</taxon>
    </lineage>
</organism>
<evidence type="ECO:0000313" key="6">
    <source>
        <dbReference type="Proteomes" id="UP000594688"/>
    </source>
</evidence>
<dbReference type="InterPro" id="IPR021868">
    <property type="entry name" value="Alpha_2_Macroglob_MG3"/>
</dbReference>
<reference evidence="5 6" key="1">
    <citation type="submission" date="2020-02" db="EMBL/GenBank/DDBJ databases">
        <title>Genomic and physiological characterization of two novel Nitrospinaceae genera.</title>
        <authorList>
            <person name="Mueller A.J."/>
            <person name="Jung M.-Y."/>
            <person name="Strachan C.R."/>
            <person name="Herbold C.W."/>
            <person name="Kirkegaard R.H."/>
            <person name="Daims H."/>
        </authorList>
    </citation>
    <scope>NUCLEOTIDE SEQUENCE [LARGE SCALE GENOMIC DNA]</scope>
    <source>
        <strain evidence="5">EB</strain>
    </source>
</reference>
<feature type="domain" description="Alpha-2-macroglobulin bait region" evidence="3">
    <location>
        <begin position="1034"/>
        <end position="1173"/>
    </location>
</feature>
<dbReference type="Gene3D" id="1.50.10.20">
    <property type="match status" value="1"/>
</dbReference>
<proteinExistence type="inferred from homology"/>
<comment type="similarity">
    <text evidence="1">Belongs to the protease inhibitor I39 (alpha-2-macroglobulin) family. Bacterial alpha-2-macroglobulin subfamily.</text>
</comment>
<evidence type="ECO:0000256" key="1">
    <source>
        <dbReference type="ARBA" id="ARBA00010556"/>
    </source>
</evidence>
<dbReference type="Pfam" id="PF17972">
    <property type="entry name" value="bMG5"/>
    <property type="match status" value="1"/>
</dbReference>
<dbReference type="EMBL" id="CP048685">
    <property type="protein sequence ID" value="QPJ63578.1"/>
    <property type="molecule type" value="Genomic_DNA"/>
</dbReference>
<name>A0A7T0BZ27_9BACT</name>
<dbReference type="Pfam" id="PF01835">
    <property type="entry name" value="MG2"/>
    <property type="match status" value="1"/>
</dbReference>
<dbReference type="InterPro" id="IPR008930">
    <property type="entry name" value="Terpenoid_cyclase/PrenylTrfase"/>
</dbReference>
<dbReference type="InterPro" id="IPR011625">
    <property type="entry name" value="A2M_N_BRD"/>
</dbReference>
<dbReference type="InterPro" id="IPR041246">
    <property type="entry name" value="Bact_MG10"/>
</dbReference>
<dbReference type="SMART" id="SM01359">
    <property type="entry name" value="A2M_N_2"/>
    <property type="match status" value="1"/>
</dbReference>
<dbReference type="KEGG" id="nli:G3M70_17520"/>
<gene>
    <name evidence="5" type="ORF">G3M70_17520</name>
</gene>
<dbReference type="Pfam" id="PF07703">
    <property type="entry name" value="A2M_BRD"/>
    <property type="match status" value="1"/>
</dbReference>
<dbReference type="InterPro" id="IPR041203">
    <property type="entry name" value="Bact_A2M_MG5"/>
</dbReference>
<evidence type="ECO:0000259" key="4">
    <source>
        <dbReference type="SMART" id="SM01360"/>
    </source>
</evidence>
<dbReference type="CDD" id="cd02891">
    <property type="entry name" value="A2M_like"/>
    <property type="match status" value="1"/>
</dbReference>
<dbReference type="InterPro" id="IPR002890">
    <property type="entry name" value="MG2"/>
</dbReference>
<dbReference type="Gene3D" id="2.60.40.3710">
    <property type="match status" value="1"/>
</dbReference>
<dbReference type="SUPFAM" id="SSF48239">
    <property type="entry name" value="Terpenoid cyclases/Protein prenyltransferases"/>
    <property type="match status" value="1"/>
</dbReference>
<evidence type="ECO:0000256" key="2">
    <source>
        <dbReference type="ARBA" id="ARBA00022729"/>
    </source>
</evidence>
<dbReference type="Pfam" id="PF17973">
    <property type="entry name" value="bMG10"/>
    <property type="match status" value="1"/>
</dbReference>
<evidence type="ECO:0000313" key="5">
    <source>
        <dbReference type="EMBL" id="QPJ63578.1"/>
    </source>
</evidence>
<evidence type="ECO:0000259" key="3">
    <source>
        <dbReference type="SMART" id="SM01359"/>
    </source>
</evidence>
<dbReference type="InterPro" id="IPR051802">
    <property type="entry name" value="YfhM-like"/>
</dbReference>
<protein>
    <submittedName>
        <fullName evidence="5">Alpha-2-macroglobulin family protein</fullName>
    </submittedName>
</protein>
<dbReference type="SMART" id="SM01360">
    <property type="entry name" value="A2M"/>
    <property type="match status" value="1"/>
</dbReference>